<comment type="caution">
    <text evidence="1">The sequence shown here is derived from an EMBL/GenBank/DDBJ whole genome shotgun (WGS) entry which is preliminary data.</text>
</comment>
<evidence type="ECO:0000313" key="1">
    <source>
        <dbReference type="EMBL" id="MDO7021027.1"/>
    </source>
</evidence>
<proteinExistence type="predicted"/>
<evidence type="ECO:0000313" key="2">
    <source>
        <dbReference type="Proteomes" id="UP001175147"/>
    </source>
</evidence>
<reference evidence="1" key="1">
    <citation type="submission" date="2023-07" db="EMBL/GenBank/DDBJ databases">
        <title>Mucosal microbiota of week-old chicken and adult hens.</title>
        <authorList>
            <person name="Volf J."/>
            <person name="Karasova D."/>
            <person name="Crhanova M."/>
            <person name="Faldynova M."/>
            <person name="Prikrylova H."/>
            <person name="Zeman M."/>
            <person name="Babak V."/>
            <person name="Rajova J."/>
            <person name="Rychlik I."/>
        </authorList>
    </citation>
    <scope>NUCLEOTIDE SEQUENCE</scope>
    <source>
        <strain evidence="1">ET902</strain>
    </source>
</reference>
<dbReference type="Proteomes" id="UP001175147">
    <property type="component" value="Unassembled WGS sequence"/>
</dbReference>
<protein>
    <submittedName>
        <fullName evidence="1">Uncharacterized protein</fullName>
    </submittedName>
</protein>
<sequence length="43" mass="4571">MLNIVSVYATAEIGLGIIPAPYACVLCIVDAYSAKEVVLAKRM</sequence>
<name>A0ABT8Z097_9SPIR</name>
<gene>
    <name evidence="1" type="ORF">Q5M86_09595</name>
</gene>
<accession>A0ABT8Z097</accession>
<organism evidence="1 2">
    <name type="scientific">Brachyspira innocens</name>
    <dbReference type="NCBI Taxonomy" id="13264"/>
    <lineage>
        <taxon>Bacteria</taxon>
        <taxon>Pseudomonadati</taxon>
        <taxon>Spirochaetota</taxon>
        <taxon>Spirochaetia</taxon>
        <taxon>Brachyspirales</taxon>
        <taxon>Brachyspiraceae</taxon>
        <taxon>Brachyspira</taxon>
    </lineage>
</organism>
<dbReference type="EMBL" id="JAUPBM010000129">
    <property type="protein sequence ID" value="MDO7021027.1"/>
    <property type="molecule type" value="Genomic_DNA"/>
</dbReference>
<dbReference type="RefSeq" id="WP_020006079.1">
    <property type="nucleotide sequence ID" value="NZ_JAUPBM010000129.1"/>
</dbReference>
<keyword evidence="2" id="KW-1185">Reference proteome</keyword>